<dbReference type="CDD" id="cd00165">
    <property type="entry name" value="S4"/>
    <property type="match status" value="1"/>
</dbReference>
<sequence>MRHTLRASYKDIHMTQKIKFKRYRGLVESFGSPQYFPRKITHKQGLLLQKLGSRRKKKLSYFGQNLQSKRLFSLLYGNLRRKHFVFFLKKASQLSGSLSANFLSLLERRLDIVVYRMFQFRTLESARQYILHGGILLNGLPVNLSSLQIQPGDLIQIHNAQDFFSSKLSLLRNGATVPQKTEKQEMQSNAFKSSLKKTALRPRKIKYSHFEINFKLLVGIFLFSPRQLYYPFQLKKEDFIPKNMK</sequence>
<protein>
    <submittedName>
        <fullName evidence="8">Ribosomal protein S4</fullName>
    </submittedName>
</protein>
<evidence type="ECO:0000256" key="2">
    <source>
        <dbReference type="ARBA" id="ARBA00022730"/>
    </source>
</evidence>
<dbReference type="GO" id="GO:0015935">
    <property type="term" value="C:small ribosomal subunit"/>
    <property type="evidence" value="ECO:0007669"/>
    <property type="project" value="TreeGrafter"/>
</dbReference>
<dbReference type="InterPro" id="IPR036986">
    <property type="entry name" value="S4_RNA-bd_sf"/>
</dbReference>
<dbReference type="PANTHER" id="PTHR11831">
    <property type="entry name" value="30S 40S RIBOSOMAL PROTEIN"/>
    <property type="match status" value="1"/>
</dbReference>
<feature type="domain" description="RNA-binding S4" evidence="7">
    <location>
        <begin position="108"/>
        <end position="169"/>
    </location>
</feature>
<geneLocation type="mitochondrion" evidence="8"/>
<gene>
    <name evidence="8" type="primary">rps4</name>
</gene>
<reference evidence="8" key="1">
    <citation type="journal article" date="2013" name="Genome Biol. Evol.">
        <title>Tracing the evolution of streptophyte algae and their mitochondrial genome.</title>
        <authorList>
            <person name="Turmel M."/>
            <person name="Otis C."/>
            <person name="Lemieux C."/>
        </authorList>
    </citation>
    <scope>NUCLEOTIDE SEQUENCE</scope>
</reference>
<dbReference type="GO" id="GO:0019843">
    <property type="term" value="F:rRNA binding"/>
    <property type="evidence" value="ECO:0007669"/>
    <property type="project" value="UniProtKB-KW"/>
</dbReference>
<evidence type="ECO:0000259" key="7">
    <source>
        <dbReference type="SMART" id="SM00363"/>
    </source>
</evidence>
<evidence type="ECO:0000313" key="8">
    <source>
        <dbReference type="EMBL" id="AGZ90192.1"/>
    </source>
</evidence>
<name>U5YEQ4_MONSK</name>
<dbReference type="PROSITE" id="PS50889">
    <property type="entry name" value="S4"/>
    <property type="match status" value="1"/>
</dbReference>
<keyword evidence="5" id="KW-0687">Ribonucleoprotein</keyword>
<keyword evidence="8" id="KW-0496">Mitochondrion</keyword>
<organism evidence="8">
    <name type="scientific">Monomastix sp. (strain OKE-1)</name>
    <dbReference type="NCBI Taxonomy" id="141716"/>
    <lineage>
        <taxon>Eukaryota</taxon>
        <taxon>Viridiplantae</taxon>
        <taxon>Chlorophyta</taxon>
        <taxon>Mamiellophyceae</taxon>
        <taxon>Monomastigales</taxon>
        <taxon>Monomastigaceae</taxon>
        <taxon>Monomastix</taxon>
    </lineage>
</organism>
<dbReference type="SUPFAM" id="SSF55174">
    <property type="entry name" value="Alpha-L RNA-binding motif"/>
    <property type="match status" value="1"/>
</dbReference>
<proteinExistence type="inferred from homology"/>
<dbReference type="AlphaFoldDB" id="U5YEQ4"/>
<comment type="similarity">
    <text evidence="1">Belongs to the universal ribosomal protein uS4 family.</text>
</comment>
<dbReference type="InterPro" id="IPR022801">
    <property type="entry name" value="Ribosomal_uS4"/>
</dbReference>
<evidence type="ECO:0000256" key="6">
    <source>
        <dbReference type="PROSITE-ProRule" id="PRU00182"/>
    </source>
</evidence>
<dbReference type="GO" id="GO:0042274">
    <property type="term" value="P:ribosomal small subunit biogenesis"/>
    <property type="evidence" value="ECO:0007669"/>
    <property type="project" value="TreeGrafter"/>
</dbReference>
<dbReference type="EMBL" id="KF060939">
    <property type="protein sequence ID" value="AGZ90192.1"/>
    <property type="molecule type" value="Genomic_DNA"/>
</dbReference>
<evidence type="ECO:0000256" key="4">
    <source>
        <dbReference type="ARBA" id="ARBA00022980"/>
    </source>
</evidence>
<dbReference type="SMART" id="SM00363">
    <property type="entry name" value="S4"/>
    <property type="match status" value="1"/>
</dbReference>
<evidence type="ECO:0000256" key="1">
    <source>
        <dbReference type="ARBA" id="ARBA00007465"/>
    </source>
</evidence>
<dbReference type="RefSeq" id="YP_008802539.1">
    <property type="nucleotide sequence ID" value="NC_022797.1"/>
</dbReference>
<dbReference type="PANTHER" id="PTHR11831:SF4">
    <property type="entry name" value="SMALL RIBOSOMAL SUBUNIT PROTEIN US4M"/>
    <property type="match status" value="1"/>
</dbReference>
<accession>U5YEQ4</accession>
<dbReference type="Gene3D" id="3.10.290.10">
    <property type="entry name" value="RNA-binding S4 domain"/>
    <property type="match status" value="1"/>
</dbReference>
<dbReference type="Pfam" id="PF01479">
    <property type="entry name" value="S4"/>
    <property type="match status" value="1"/>
</dbReference>
<dbReference type="GeneID" id="17622512"/>
<dbReference type="Gene3D" id="1.10.1050.10">
    <property type="entry name" value="Ribosomal Protein S4 Delta 41, Chain A, domain 1"/>
    <property type="match status" value="1"/>
</dbReference>
<keyword evidence="3 6" id="KW-0694">RNA-binding</keyword>
<evidence type="ECO:0000256" key="5">
    <source>
        <dbReference type="ARBA" id="ARBA00023274"/>
    </source>
</evidence>
<dbReference type="InterPro" id="IPR002942">
    <property type="entry name" value="S4_RNA-bd"/>
</dbReference>
<dbReference type="GO" id="GO:0003735">
    <property type="term" value="F:structural constituent of ribosome"/>
    <property type="evidence" value="ECO:0007669"/>
    <property type="project" value="TreeGrafter"/>
</dbReference>
<evidence type="ECO:0000256" key="3">
    <source>
        <dbReference type="ARBA" id="ARBA00022884"/>
    </source>
</evidence>
<keyword evidence="2" id="KW-0699">rRNA-binding</keyword>
<keyword evidence="4 8" id="KW-0689">Ribosomal protein</keyword>